<dbReference type="Gene3D" id="3.30.450.40">
    <property type="match status" value="1"/>
</dbReference>
<organism evidence="2 3">
    <name type="scientific">Thiohalomonas denitrificans</name>
    <dbReference type="NCBI Taxonomy" id="415747"/>
    <lineage>
        <taxon>Bacteria</taxon>
        <taxon>Pseudomonadati</taxon>
        <taxon>Pseudomonadota</taxon>
        <taxon>Gammaproteobacteria</taxon>
        <taxon>Thiohalomonadales</taxon>
        <taxon>Thiohalomonadaceae</taxon>
        <taxon>Thiohalomonas</taxon>
    </lineage>
</organism>
<evidence type="ECO:0000313" key="2">
    <source>
        <dbReference type="EMBL" id="SCZ57961.1"/>
    </source>
</evidence>
<dbReference type="InterPro" id="IPR006674">
    <property type="entry name" value="HD_domain"/>
</dbReference>
<dbReference type="SMART" id="SM00065">
    <property type="entry name" value="GAF"/>
    <property type="match status" value="1"/>
</dbReference>
<dbReference type="Gene3D" id="1.10.3210.10">
    <property type="entry name" value="Hypothetical protein af1432"/>
    <property type="match status" value="2"/>
</dbReference>
<dbReference type="InterPro" id="IPR003018">
    <property type="entry name" value="GAF"/>
</dbReference>
<feature type="domain" description="HD-GYP" evidence="1">
    <location>
        <begin position="328"/>
        <end position="529"/>
    </location>
</feature>
<dbReference type="GO" id="GO:0008081">
    <property type="term" value="F:phosphoric diester hydrolase activity"/>
    <property type="evidence" value="ECO:0007669"/>
    <property type="project" value="UniProtKB-ARBA"/>
</dbReference>
<dbReference type="InterPro" id="IPR037522">
    <property type="entry name" value="HD_GYP_dom"/>
</dbReference>
<dbReference type="STRING" id="415747.SAMN03097708_01559"/>
<name>A0A1G5Q9B6_9GAMM</name>
<reference evidence="2 3" key="1">
    <citation type="submission" date="2016-10" db="EMBL/GenBank/DDBJ databases">
        <authorList>
            <person name="de Groot N.N."/>
        </authorList>
    </citation>
    <scope>NUCLEOTIDE SEQUENCE [LARGE SCALE GENOMIC DNA]</scope>
    <source>
        <strain evidence="2 3">HLD2</strain>
    </source>
</reference>
<proteinExistence type="predicted"/>
<dbReference type="CDD" id="cd00077">
    <property type="entry name" value="HDc"/>
    <property type="match status" value="2"/>
</dbReference>
<gene>
    <name evidence="2" type="ORF">SAMN03097708_01559</name>
</gene>
<protein>
    <submittedName>
        <fullName evidence="2">HD domain-containing protein</fullName>
    </submittedName>
</protein>
<keyword evidence="3" id="KW-1185">Reference proteome</keyword>
<dbReference type="Pfam" id="PF01966">
    <property type="entry name" value="HD"/>
    <property type="match status" value="1"/>
</dbReference>
<dbReference type="Pfam" id="PF13487">
    <property type="entry name" value="HD_5"/>
    <property type="match status" value="1"/>
</dbReference>
<evidence type="ECO:0000313" key="3">
    <source>
        <dbReference type="Proteomes" id="UP000199648"/>
    </source>
</evidence>
<dbReference type="SUPFAM" id="SSF109604">
    <property type="entry name" value="HD-domain/PDEase-like"/>
    <property type="match status" value="2"/>
</dbReference>
<dbReference type="PANTHER" id="PTHR43155:SF2">
    <property type="entry name" value="CYCLIC DI-GMP PHOSPHODIESTERASE PA4108"/>
    <property type="match status" value="1"/>
</dbReference>
<dbReference type="PANTHER" id="PTHR43155">
    <property type="entry name" value="CYCLIC DI-GMP PHOSPHODIESTERASE PA4108-RELATED"/>
    <property type="match status" value="1"/>
</dbReference>
<sequence>MLWSDDELEDGRPCPVEHLTEVGIALSSERDTARLLEKIVLGAKLLTGADGGTLYVVRDGVLHMEIVRTDSLDYAMGGTTGRAVPFPAIPLVHENGKPNHQHVVSHTVLANRTVNIPDAYTAEGFEFLGTREFDALTGYRSRSFLVIPMTNHDDEIIGVLQLLNAIDPNTGEVVPFSADAERLAKTFASQASMTLTNRRLAGELRSLFDSLIQLIAVGIDAKSPHTAGHCRRVPVITMMMADAVHNTREGPFADYQLTDEKRYALEVAAWLHDCGKITTPEHLLNKSRKLETVCDRIEILEARFEILRRDLELNLLRQQLGRLRAGDSRPAGELEQRYLEELEALDSEEAFLRICNRGNESMSESARERIRQIARRTWVDHKGQTRPLLTPEEVDTLCVVRGTLTPGEKQTVNAHVTATHSMLEGLQFPRALRNVPEYAGGHHERVDGTGYPRGLRREEMSVEARMMAIADIFEALSAQDRPYRSRKNLSECLDILWTMSREGHIDPDLFDIFMREKVYLRYSREYLSTDQIDITEPLRHPDKLLD</sequence>
<dbReference type="EMBL" id="FMWD01000004">
    <property type="protein sequence ID" value="SCZ57961.1"/>
    <property type="molecule type" value="Genomic_DNA"/>
</dbReference>
<dbReference type="Pfam" id="PF01590">
    <property type="entry name" value="GAF"/>
    <property type="match status" value="1"/>
</dbReference>
<dbReference type="OrthoDB" id="9802066at2"/>
<dbReference type="InterPro" id="IPR003607">
    <property type="entry name" value="HD/PDEase_dom"/>
</dbReference>
<dbReference type="SUPFAM" id="SSF55781">
    <property type="entry name" value="GAF domain-like"/>
    <property type="match status" value="1"/>
</dbReference>
<dbReference type="Proteomes" id="UP000199648">
    <property type="component" value="Unassembled WGS sequence"/>
</dbReference>
<accession>A0A1G5Q9B6</accession>
<evidence type="ECO:0000259" key="1">
    <source>
        <dbReference type="PROSITE" id="PS51832"/>
    </source>
</evidence>
<dbReference type="SMART" id="SM00471">
    <property type="entry name" value="HDc"/>
    <property type="match status" value="1"/>
</dbReference>
<dbReference type="AlphaFoldDB" id="A0A1G5Q9B6"/>
<dbReference type="InterPro" id="IPR029016">
    <property type="entry name" value="GAF-like_dom_sf"/>
</dbReference>
<dbReference type="PROSITE" id="PS51832">
    <property type="entry name" value="HD_GYP"/>
    <property type="match status" value="1"/>
</dbReference>